<dbReference type="Proteomes" id="UP001341135">
    <property type="component" value="Chromosome"/>
</dbReference>
<protein>
    <submittedName>
        <fullName evidence="12">Radical SAM protein</fullName>
    </submittedName>
</protein>
<gene>
    <name evidence="12" type="ORF">PABY_14380</name>
</gene>
<evidence type="ECO:0000256" key="3">
    <source>
        <dbReference type="ARBA" id="ARBA00006804"/>
    </source>
</evidence>
<dbReference type="Pfam" id="PF04055">
    <property type="entry name" value="Radical_SAM"/>
    <property type="match status" value="1"/>
</dbReference>
<dbReference type="SUPFAM" id="SSF102114">
    <property type="entry name" value="Radical SAM enzymes"/>
    <property type="match status" value="1"/>
</dbReference>
<keyword evidence="4" id="KW-0004">4Fe-4S</keyword>
<comment type="similarity">
    <text evidence="3">Belongs to the radical SAM superfamily. NifB family.</text>
</comment>
<evidence type="ECO:0000256" key="4">
    <source>
        <dbReference type="ARBA" id="ARBA00022485"/>
    </source>
</evidence>
<comment type="cofactor">
    <cofactor evidence="1">
        <name>[4Fe-4S] cluster</name>
        <dbReference type="ChEBI" id="CHEBI:49883"/>
    </cofactor>
</comment>
<dbReference type="GeneID" id="89289450"/>
<dbReference type="SFLD" id="SFLDG01067">
    <property type="entry name" value="SPASM/twitch_domain_containing"/>
    <property type="match status" value="1"/>
</dbReference>
<evidence type="ECO:0000256" key="9">
    <source>
        <dbReference type="ARBA" id="ARBA00023231"/>
    </source>
</evidence>
<dbReference type="InterPro" id="IPR007197">
    <property type="entry name" value="rSAM"/>
</dbReference>
<organism evidence="12 13">
    <name type="scientific">Pyrodictium abyssi</name>
    <dbReference type="NCBI Taxonomy" id="54256"/>
    <lineage>
        <taxon>Archaea</taxon>
        <taxon>Thermoproteota</taxon>
        <taxon>Thermoprotei</taxon>
        <taxon>Desulfurococcales</taxon>
        <taxon>Pyrodictiaceae</taxon>
        <taxon>Pyrodictium</taxon>
    </lineage>
</organism>
<evidence type="ECO:0000256" key="6">
    <source>
        <dbReference type="ARBA" id="ARBA00022723"/>
    </source>
</evidence>
<dbReference type="PROSITE" id="PS51918">
    <property type="entry name" value="RADICAL_SAM"/>
    <property type="match status" value="1"/>
</dbReference>
<keyword evidence="10" id="KW-0456">Lyase</keyword>
<evidence type="ECO:0000256" key="8">
    <source>
        <dbReference type="ARBA" id="ARBA00023014"/>
    </source>
</evidence>
<dbReference type="InterPro" id="IPR013785">
    <property type="entry name" value="Aldolase_TIM"/>
</dbReference>
<keyword evidence="8" id="KW-0411">Iron-sulfur</keyword>
<dbReference type="Gene3D" id="3.20.20.70">
    <property type="entry name" value="Aldolase class I"/>
    <property type="match status" value="1"/>
</dbReference>
<dbReference type="PANTHER" id="PTHR43787">
    <property type="entry name" value="FEMO COFACTOR BIOSYNTHESIS PROTEIN NIFB-RELATED"/>
    <property type="match status" value="1"/>
</dbReference>
<evidence type="ECO:0000313" key="12">
    <source>
        <dbReference type="EMBL" id="BES81871.1"/>
    </source>
</evidence>
<reference evidence="12 13" key="1">
    <citation type="submission" date="2023-09" db="EMBL/GenBank/DDBJ databases">
        <title>Pyrofollis japonicus gen. nov. sp. nov., a novel member of the family Pyrodictiaceae isolated from the Iheya North hydrothermal field.</title>
        <authorList>
            <person name="Miyazaki U."/>
            <person name="Sanari M."/>
            <person name="Tame A."/>
            <person name="Kitajima M."/>
            <person name="Okamoto A."/>
            <person name="Sawayama S."/>
            <person name="Miyazaki J."/>
            <person name="Takai K."/>
            <person name="Nakagawa S."/>
        </authorList>
    </citation>
    <scope>NUCLEOTIDE SEQUENCE [LARGE SCALE GENOMIC DNA]</scope>
    <source>
        <strain evidence="12 13">AV2</strain>
    </source>
</reference>
<evidence type="ECO:0000256" key="2">
    <source>
        <dbReference type="ARBA" id="ARBA00005155"/>
    </source>
</evidence>
<keyword evidence="7" id="KW-0408">Iron</keyword>
<accession>A0ABM8IYZ0</accession>
<keyword evidence="5" id="KW-0949">S-adenosyl-L-methionine</keyword>
<proteinExistence type="inferred from homology"/>
<keyword evidence="13" id="KW-1185">Reference proteome</keyword>
<dbReference type="EMBL" id="AP028907">
    <property type="protein sequence ID" value="BES81871.1"/>
    <property type="molecule type" value="Genomic_DNA"/>
</dbReference>
<evidence type="ECO:0000313" key="13">
    <source>
        <dbReference type="Proteomes" id="UP001341135"/>
    </source>
</evidence>
<evidence type="ECO:0000256" key="1">
    <source>
        <dbReference type="ARBA" id="ARBA00001966"/>
    </source>
</evidence>
<evidence type="ECO:0000259" key="11">
    <source>
        <dbReference type="PROSITE" id="PS51918"/>
    </source>
</evidence>
<evidence type="ECO:0000256" key="5">
    <source>
        <dbReference type="ARBA" id="ARBA00022691"/>
    </source>
</evidence>
<keyword evidence="9" id="KW-0535">Nitrogen fixation</keyword>
<evidence type="ECO:0000256" key="10">
    <source>
        <dbReference type="ARBA" id="ARBA00023239"/>
    </source>
</evidence>
<dbReference type="SFLD" id="SFLDS00029">
    <property type="entry name" value="Radical_SAM"/>
    <property type="match status" value="1"/>
</dbReference>
<keyword evidence="6" id="KW-0479">Metal-binding</keyword>
<dbReference type="CDD" id="cd01335">
    <property type="entry name" value="Radical_SAM"/>
    <property type="match status" value="1"/>
</dbReference>
<dbReference type="RefSeq" id="WP_338248660.1">
    <property type="nucleotide sequence ID" value="NZ_AP028907.1"/>
</dbReference>
<dbReference type="InterPro" id="IPR058240">
    <property type="entry name" value="rSAM_sf"/>
</dbReference>
<dbReference type="PANTHER" id="PTHR43787:SF13">
    <property type="entry name" value="FEMO COFACTOR BIOSYNTHESIS PROTEIN NIFB"/>
    <property type="match status" value="1"/>
</dbReference>
<sequence>MARSVGGYDPVKMAERLEPVVAPWRGGVQLRRYYRFRRDRWYGGIVTGDVVGCILRCEFCWAYRFTWGNPRAGELLTPSEAAERLTELARRARVRQARLSGGEPTLGFTHLVEVMEAVTSEGVRFVLETNGILVGAREEYARRLASFHGAGIEVRVSIKGTSPEEFTMLTGARPEAWSLQLRALELLVAYGLEPGEEVYPAVMLSFTDEHGAERIRERLRRIHPALAGNIDPEYVILYRHVEELLRRTGLRPRRAYRPGEVPPELV</sequence>
<name>A0ABM8IYZ0_9CREN</name>
<evidence type="ECO:0000256" key="7">
    <source>
        <dbReference type="ARBA" id="ARBA00023004"/>
    </source>
</evidence>
<comment type="pathway">
    <text evidence="2">Cofactor biosynthesis; Fe-Mo cofactor biosynthesis.</text>
</comment>
<feature type="domain" description="Radical SAM core" evidence="11">
    <location>
        <begin position="37"/>
        <end position="266"/>
    </location>
</feature>